<dbReference type="Gene3D" id="2.60.40.4380">
    <property type="entry name" value="Translational regulator CsrA"/>
    <property type="match status" value="1"/>
</dbReference>
<dbReference type="STRING" id="155974.SAMN04487818_11253"/>
<dbReference type="InterPro" id="IPR003751">
    <property type="entry name" value="CsrA"/>
</dbReference>
<reference evidence="8" key="1">
    <citation type="submission" date="2016-10" db="EMBL/GenBank/DDBJ databases">
        <authorList>
            <person name="Varghese N."/>
            <person name="Submissions S."/>
        </authorList>
    </citation>
    <scope>NUCLEOTIDE SEQUENCE [LARGE SCALE GENOMIC DNA]</scope>
    <source>
        <strain evidence="8">DSM 44260</strain>
    </source>
</reference>
<dbReference type="GO" id="GO:0005829">
    <property type="term" value="C:cytosol"/>
    <property type="evidence" value="ECO:0007669"/>
    <property type="project" value="TreeGrafter"/>
</dbReference>
<dbReference type="HAMAP" id="MF_00167">
    <property type="entry name" value="CsrA"/>
    <property type="match status" value="1"/>
</dbReference>
<dbReference type="GO" id="GO:0044781">
    <property type="term" value="P:bacterial-type flagellum organization"/>
    <property type="evidence" value="ECO:0007669"/>
    <property type="project" value="UniProtKB-KW"/>
</dbReference>
<evidence type="ECO:0000256" key="5">
    <source>
        <dbReference type="HAMAP-Rule" id="MF_00167"/>
    </source>
</evidence>
<comment type="subcellular location">
    <subcellularLocation>
        <location evidence="5">Cytoplasm</location>
    </subcellularLocation>
</comment>
<dbReference type="NCBIfam" id="TIGR00202">
    <property type="entry name" value="csrA"/>
    <property type="match status" value="1"/>
</dbReference>
<dbReference type="GO" id="GO:0006402">
    <property type="term" value="P:mRNA catabolic process"/>
    <property type="evidence" value="ECO:0007669"/>
    <property type="project" value="InterPro"/>
</dbReference>
<dbReference type="InterPro" id="IPR036107">
    <property type="entry name" value="CsrA_sf"/>
</dbReference>
<proteinExistence type="inferred from homology"/>
<keyword evidence="5" id="KW-1005">Bacterial flagellum biogenesis</keyword>
<dbReference type="GO" id="GO:0048027">
    <property type="term" value="F:mRNA 5'-UTR binding"/>
    <property type="evidence" value="ECO:0007669"/>
    <property type="project" value="UniProtKB-UniRule"/>
</dbReference>
<gene>
    <name evidence="5" type="primary">csrA</name>
    <name evidence="7" type="ORF">SAMN04487818_11253</name>
</gene>
<dbReference type="PANTHER" id="PTHR34984:SF1">
    <property type="entry name" value="CARBON STORAGE REGULATOR"/>
    <property type="match status" value="1"/>
</dbReference>
<dbReference type="GO" id="GO:1902208">
    <property type="term" value="P:regulation of bacterial-type flagellum assembly"/>
    <property type="evidence" value="ECO:0007669"/>
    <property type="project" value="UniProtKB-UniRule"/>
</dbReference>
<name>A0A1H9WZE6_9PSEU</name>
<evidence type="ECO:0000313" key="8">
    <source>
        <dbReference type="Proteomes" id="UP000199051"/>
    </source>
</evidence>
<dbReference type="PANTHER" id="PTHR34984">
    <property type="entry name" value="CARBON STORAGE REGULATOR"/>
    <property type="match status" value="1"/>
</dbReference>
<dbReference type="FunFam" id="2.60.40.4380:FF:000002">
    <property type="entry name" value="Translational regulator CsrA"/>
    <property type="match status" value="1"/>
</dbReference>
<dbReference type="Pfam" id="PF02599">
    <property type="entry name" value="CsrA"/>
    <property type="match status" value="1"/>
</dbReference>
<accession>A0A1H9WZE6</accession>
<dbReference type="NCBIfam" id="NF002469">
    <property type="entry name" value="PRK01712.1"/>
    <property type="match status" value="1"/>
</dbReference>
<dbReference type="AlphaFoldDB" id="A0A1H9WZE6"/>
<dbReference type="GO" id="GO:0006109">
    <property type="term" value="P:regulation of carbohydrate metabolic process"/>
    <property type="evidence" value="ECO:0007669"/>
    <property type="project" value="InterPro"/>
</dbReference>
<protein>
    <recommendedName>
        <fullName evidence="5">Translational regulator CsrA</fullName>
    </recommendedName>
</protein>
<keyword evidence="4 5" id="KW-0694">RNA-binding</keyword>
<organism evidence="7 8">
    <name type="scientific">Actinokineospora terrae</name>
    <dbReference type="NCBI Taxonomy" id="155974"/>
    <lineage>
        <taxon>Bacteria</taxon>
        <taxon>Bacillati</taxon>
        <taxon>Actinomycetota</taxon>
        <taxon>Actinomycetes</taxon>
        <taxon>Pseudonocardiales</taxon>
        <taxon>Pseudonocardiaceae</taxon>
        <taxon>Actinokineospora</taxon>
    </lineage>
</organism>
<feature type="region of interest" description="Disordered" evidence="6">
    <location>
        <begin position="56"/>
        <end position="118"/>
    </location>
</feature>
<comment type="function">
    <text evidence="5">A translational regulator that binds mRNA to regulate translation initiation and/or mRNA stability. Usually binds in the 5'-UTR at or near the Shine-Dalgarno sequence preventing ribosome-binding, thus repressing translation. Its main target seems to be the major flagellin gene, while its function is anatagonized by FliW.</text>
</comment>
<keyword evidence="3 5" id="KW-0810">Translation regulation</keyword>
<dbReference type="RefSeq" id="WP_092783988.1">
    <property type="nucleotide sequence ID" value="NZ_FOGI01000012.1"/>
</dbReference>
<evidence type="ECO:0000313" key="7">
    <source>
        <dbReference type="EMBL" id="SES39302.1"/>
    </source>
</evidence>
<comment type="similarity">
    <text evidence="5">Belongs to the CsrA/RsmA family.</text>
</comment>
<evidence type="ECO:0000256" key="2">
    <source>
        <dbReference type="ARBA" id="ARBA00022491"/>
    </source>
</evidence>
<keyword evidence="1 5" id="KW-0963">Cytoplasm</keyword>
<evidence type="ECO:0000256" key="1">
    <source>
        <dbReference type="ARBA" id="ARBA00022490"/>
    </source>
</evidence>
<dbReference type="GO" id="GO:0045947">
    <property type="term" value="P:negative regulation of translational initiation"/>
    <property type="evidence" value="ECO:0007669"/>
    <property type="project" value="UniProtKB-UniRule"/>
</dbReference>
<keyword evidence="2 5" id="KW-0678">Repressor</keyword>
<dbReference type="EMBL" id="FOGI01000012">
    <property type="protein sequence ID" value="SES39302.1"/>
    <property type="molecule type" value="Genomic_DNA"/>
</dbReference>
<keyword evidence="8" id="KW-1185">Reference proteome</keyword>
<dbReference type="SUPFAM" id="SSF117130">
    <property type="entry name" value="CsrA-like"/>
    <property type="match status" value="1"/>
</dbReference>
<comment type="subunit">
    <text evidence="5">Homodimer; the beta-strands of each monomer intercalate to form a hydrophobic core, while the alpha-helices form wings that extend away from the core.</text>
</comment>
<evidence type="ECO:0000256" key="3">
    <source>
        <dbReference type="ARBA" id="ARBA00022845"/>
    </source>
</evidence>
<sequence>MLVLTRRTGESVRIGDEVTVTVLDIRGDVVRVGIQAPRSVTVHRDEVYRELRKANEQAARSVDEGAALLTDALRKRGPGPPRPTAGTAPTPGPVPTPPVPGPARPADPRHPTPRPPGT</sequence>
<evidence type="ECO:0000256" key="4">
    <source>
        <dbReference type="ARBA" id="ARBA00022884"/>
    </source>
</evidence>
<evidence type="ECO:0000256" key="6">
    <source>
        <dbReference type="SAM" id="MobiDB-lite"/>
    </source>
</evidence>
<feature type="compositionally biased region" description="Pro residues" evidence="6">
    <location>
        <begin position="90"/>
        <end position="105"/>
    </location>
</feature>
<dbReference type="Proteomes" id="UP000199051">
    <property type="component" value="Unassembled WGS sequence"/>
</dbReference>